<organism evidence="1 2">
    <name type="scientific">Streptomyces lincolnensis</name>
    <dbReference type="NCBI Taxonomy" id="1915"/>
    <lineage>
        <taxon>Bacteria</taxon>
        <taxon>Bacillati</taxon>
        <taxon>Actinomycetota</taxon>
        <taxon>Actinomycetes</taxon>
        <taxon>Kitasatosporales</taxon>
        <taxon>Streptomycetaceae</taxon>
        <taxon>Streptomyces</taxon>
    </lineage>
</organism>
<name>A0A1B1MDT1_STRLN</name>
<dbReference type="EMBL" id="CP016438">
    <property type="protein sequence ID" value="ANS66780.1"/>
    <property type="molecule type" value="Genomic_DNA"/>
</dbReference>
<accession>A0A1B1MDT1</accession>
<dbReference type="Pfam" id="PF13673">
    <property type="entry name" value="Acetyltransf_10"/>
    <property type="match status" value="1"/>
</dbReference>
<dbReference type="CDD" id="cd04301">
    <property type="entry name" value="NAT_SF"/>
    <property type="match status" value="1"/>
</dbReference>
<dbReference type="OrthoDB" id="226313at2"/>
<keyword evidence="1" id="KW-0808">Transferase</keyword>
<proteinExistence type="predicted"/>
<dbReference type="CDD" id="cd18700">
    <property type="entry name" value="PIN_GNAT-like"/>
    <property type="match status" value="1"/>
</dbReference>
<dbReference type="RefSeq" id="WP_067436928.1">
    <property type="nucleotide sequence ID" value="NZ_CP016438.1"/>
</dbReference>
<dbReference type="PATRIC" id="fig|1915.4.peg.5051"/>
<dbReference type="AlphaFoldDB" id="A0A1B1MDT1"/>
<dbReference type="InterPro" id="IPR016181">
    <property type="entry name" value="Acyl_CoA_acyltransferase"/>
</dbReference>
<evidence type="ECO:0000313" key="2">
    <source>
        <dbReference type="Proteomes" id="UP000092598"/>
    </source>
</evidence>
<dbReference type="PROSITE" id="PS51186">
    <property type="entry name" value="GNAT"/>
    <property type="match status" value="1"/>
</dbReference>
<dbReference type="SUPFAM" id="SSF55729">
    <property type="entry name" value="Acyl-CoA N-acyltransferases (Nat)"/>
    <property type="match status" value="1"/>
</dbReference>
<reference evidence="1 2" key="1">
    <citation type="submission" date="2016-07" db="EMBL/GenBank/DDBJ databases">
        <title>Enhancement of antibiotic productionsby engineered nitrateutilization in actinobacteria.</title>
        <authorList>
            <person name="Meng S.C."/>
        </authorList>
    </citation>
    <scope>NUCLEOTIDE SEQUENCE [LARGE SCALE GENOMIC DNA]</scope>
    <source>
        <strain evidence="1 2">NRRL 2936</strain>
    </source>
</reference>
<dbReference type="STRING" id="1915.SLINC_4556"/>
<keyword evidence="2" id="KW-1185">Reference proteome</keyword>
<sequence length="688" mass="75500">MAVKVLPASPAQVELIYKTVALGDRYTKTLGLLTPPAYRQAAENGGLLVAVEADEVIGYALFGLPKRSAHIRLAHLCVAEEQRGRGIARLLVEAIKQRHPQRLGIKAKCRRDYELSDMWTSLGFVPNGEVRGRGRDGEILDGWWLDLGHPDLFTEVESDALLVVTVDHGVFADLRGLAETADAEESRALEAGWMTDLVELAYTPQLVHQIRDVGDTAERQHQRAALHGLRQLTPASEAVAERTAELLKAAAESLADLPVDATLRRCLHYVAETSCAGLQVLATRNPLLSRLADVAWEVARVRVVSPSTVTLHVDELRQAQVYRPADLMGTEFRSSEVAPGAEDELVAFFNQSGGDDGSAFAERLRSLTDDTVAWRRELLRDGQGHPVALYAWALDGRTLIVPVLRTADHPLEETLARQILFLLKRQGRDCGAETIRISDPYLPAVAKAAAGDDGFFEHDGKFVALLVDVCGTAAEVEAVAGGLARELTVEATALHAQMPAEVAAMVERAWWPAKVIDSELPSFLLPIKPRWSTELFNVPAMLLLRSHVLGISREHVYYRSSGRRGESVPARLLWYVSDGGAHMDGQMVVGSSRLDEVLIDTPDALFSKFEHLGVYGRAEVQEAADASGHAMALRFSDTEIFPKPVTLRRLSSLARELGLPWSSNMLISLSKISNELFQAVYKEGHRTT</sequence>
<dbReference type="Proteomes" id="UP000092598">
    <property type="component" value="Chromosome"/>
</dbReference>
<dbReference type="GO" id="GO:0016747">
    <property type="term" value="F:acyltransferase activity, transferring groups other than amino-acyl groups"/>
    <property type="evidence" value="ECO:0007669"/>
    <property type="project" value="InterPro"/>
</dbReference>
<dbReference type="KEGG" id="sls:SLINC_4556"/>
<dbReference type="InterPro" id="IPR000182">
    <property type="entry name" value="GNAT_dom"/>
</dbReference>
<evidence type="ECO:0000313" key="1">
    <source>
        <dbReference type="EMBL" id="ANS66780.1"/>
    </source>
</evidence>
<dbReference type="Gene3D" id="3.40.630.30">
    <property type="match status" value="1"/>
</dbReference>
<protein>
    <submittedName>
        <fullName evidence="1">GCN5-related N-acetyltransferase</fullName>
    </submittedName>
</protein>
<gene>
    <name evidence="1" type="ORF">SLINC_4556</name>
</gene>